<reference evidence="2 3" key="1">
    <citation type="journal article" date="2015" name="Mol. Biochem. Parasitol.">
        <title>Identification of polymorphic genes for use in assemblage B genotyping assays through comparative genomics of multiple assemblage B Giardia duodenalis isolates.</title>
        <authorList>
            <person name="Wielinga C."/>
            <person name="Thompson R.C."/>
            <person name="Monis P."/>
            <person name="Ryan U."/>
        </authorList>
    </citation>
    <scope>NUCLEOTIDE SEQUENCE [LARGE SCALE GENOMIC DNA]</scope>
    <source>
        <strain evidence="2 3">BAH15c1</strain>
    </source>
</reference>
<dbReference type="AlphaFoldDB" id="A0A132NVD6"/>
<sequence length="174" mass="20349">MSFWNTRSDFRLNHSAARPLLTHEKAFYLDTIHPVTRDYVTPTRLFPVVRHKARTTAEMRQEILDAWEAVRMKSAEREREQLLIAMEKEVETREGIAQRKREEAEQQKKLDQQNAERIKHGRVFSKISKDLQGYTLEQISANPELQDHLLSVLPGLLDQNAQRIASLKEMLDSN</sequence>
<name>A0A132NVD6_GIAIN</name>
<organism evidence="2 3">
    <name type="scientific">Giardia duodenalis assemblage B</name>
    <dbReference type="NCBI Taxonomy" id="1394984"/>
    <lineage>
        <taxon>Eukaryota</taxon>
        <taxon>Metamonada</taxon>
        <taxon>Diplomonadida</taxon>
        <taxon>Hexamitidae</taxon>
        <taxon>Giardiinae</taxon>
        <taxon>Giardia</taxon>
    </lineage>
</organism>
<dbReference type="Proteomes" id="UP000070089">
    <property type="component" value="Unassembled WGS sequence"/>
</dbReference>
<dbReference type="OrthoDB" id="10254442at2759"/>
<accession>A0A132NVD6</accession>
<proteinExistence type="predicted"/>
<feature type="region of interest" description="Disordered" evidence="1">
    <location>
        <begin position="95"/>
        <end position="115"/>
    </location>
</feature>
<evidence type="ECO:0000256" key="1">
    <source>
        <dbReference type="SAM" id="MobiDB-lite"/>
    </source>
</evidence>
<evidence type="ECO:0000313" key="3">
    <source>
        <dbReference type="Proteomes" id="UP000070089"/>
    </source>
</evidence>
<gene>
    <name evidence="2" type="ORF">QR46_2003</name>
</gene>
<dbReference type="VEuPathDB" id="GiardiaDB:QR46_2003"/>
<comment type="caution">
    <text evidence="2">The sequence shown here is derived from an EMBL/GenBank/DDBJ whole genome shotgun (WGS) entry which is preliminary data.</text>
</comment>
<evidence type="ECO:0000313" key="2">
    <source>
        <dbReference type="EMBL" id="KWX14027.1"/>
    </source>
</evidence>
<dbReference type="EMBL" id="JXTI01000047">
    <property type="protein sequence ID" value="KWX14027.1"/>
    <property type="molecule type" value="Genomic_DNA"/>
</dbReference>
<protein>
    <submittedName>
        <fullName evidence="2">Uncharacterized protein</fullName>
    </submittedName>
</protein>